<dbReference type="GO" id="GO:0005886">
    <property type="term" value="C:plasma membrane"/>
    <property type="evidence" value="ECO:0007669"/>
    <property type="project" value="UniProtKB-SubCell"/>
</dbReference>
<evidence type="ECO:0000256" key="6">
    <source>
        <dbReference type="ARBA" id="ARBA00022989"/>
    </source>
</evidence>
<dbReference type="AlphaFoldDB" id="A0A831X1P1"/>
<dbReference type="GO" id="GO:1903785">
    <property type="term" value="P:L-valine transmembrane transport"/>
    <property type="evidence" value="ECO:0007669"/>
    <property type="project" value="TreeGrafter"/>
</dbReference>
<sequence length="230" mass="23959">MPHSAFIRGFRAMLPLWLGAVPSGIAFGFTARHVGLDAFEAQAMSFLVFSAPAQMATIDLLVRGVSPVLPVLVTLSVNAQLALISLACGRILRPGIWPAAAVAFLLTEGSFAVASAAPPLTLASLAGAASSMYLAWNLGTMLGLASADRLPALTRFGLDFVIPLTFIAVLGRWLREPPARHPVVVSALAATLLLLVLPSTVATLCAAISGALAGTVQFRDRESMWNGPSS</sequence>
<keyword evidence="5 8" id="KW-0812">Transmembrane</keyword>
<evidence type="ECO:0000256" key="3">
    <source>
        <dbReference type="ARBA" id="ARBA00022448"/>
    </source>
</evidence>
<feature type="transmembrane region" description="Helical" evidence="8">
    <location>
        <begin position="96"/>
        <end position="117"/>
    </location>
</feature>
<gene>
    <name evidence="9" type="ORF">ENP34_09355</name>
</gene>
<protein>
    <recommendedName>
        <fullName evidence="10">Branched-chain amino acid ABC transporter permease</fullName>
    </recommendedName>
</protein>
<feature type="transmembrane region" description="Helical" evidence="8">
    <location>
        <begin position="123"/>
        <end position="144"/>
    </location>
</feature>
<comment type="subcellular location">
    <subcellularLocation>
        <location evidence="1">Cell membrane</location>
        <topology evidence="1">Multi-pass membrane protein</topology>
    </subcellularLocation>
</comment>
<comment type="caution">
    <text evidence="9">The sequence shown here is derived from an EMBL/GenBank/DDBJ whole genome shotgun (WGS) entry which is preliminary data.</text>
</comment>
<evidence type="ECO:0008006" key="10">
    <source>
        <dbReference type="Google" id="ProtNLM"/>
    </source>
</evidence>
<evidence type="ECO:0000256" key="7">
    <source>
        <dbReference type="ARBA" id="ARBA00023136"/>
    </source>
</evidence>
<evidence type="ECO:0000256" key="4">
    <source>
        <dbReference type="ARBA" id="ARBA00022475"/>
    </source>
</evidence>
<evidence type="ECO:0000313" key="9">
    <source>
        <dbReference type="EMBL" id="HEG91631.1"/>
    </source>
</evidence>
<evidence type="ECO:0000256" key="1">
    <source>
        <dbReference type="ARBA" id="ARBA00004651"/>
    </source>
</evidence>
<dbReference type="Pfam" id="PF03591">
    <property type="entry name" value="AzlC"/>
    <property type="match status" value="1"/>
</dbReference>
<proteinExistence type="inferred from homology"/>
<feature type="transmembrane region" description="Helical" evidence="8">
    <location>
        <begin position="68"/>
        <end position="89"/>
    </location>
</feature>
<evidence type="ECO:0000256" key="5">
    <source>
        <dbReference type="ARBA" id="ARBA00022692"/>
    </source>
</evidence>
<organism evidence="9">
    <name type="scientific">Thermorudis peleae</name>
    <dbReference type="NCBI Taxonomy" id="1382356"/>
    <lineage>
        <taxon>Bacteria</taxon>
        <taxon>Pseudomonadati</taxon>
        <taxon>Thermomicrobiota</taxon>
        <taxon>Thermomicrobia</taxon>
        <taxon>Thermomicrobia incertae sedis</taxon>
        <taxon>Thermorudis</taxon>
    </lineage>
</organism>
<evidence type="ECO:0000256" key="2">
    <source>
        <dbReference type="ARBA" id="ARBA00010735"/>
    </source>
</evidence>
<dbReference type="EMBL" id="DSIY01000219">
    <property type="protein sequence ID" value="HEG91631.1"/>
    <property type="molecule type" value="Genomic_DNA"/>
</dbReference>
<comment type="similarity">
    <text evidence="2">Belongs to the AzlC family.</text>
</comment>
<keyword evidence="3" id="KW-0813">Transport</keyword>
<name>A0A831X1P1_9BACT</name>
<evidence type="ECO:0000256" key="8">
    <source>
        <dbReference type="SAM" id="Phobius"/>
    </source>
</evidence>
<keyword evidence="4" id="KW-1003">Cell membrane</keyword>
<keyword evidence="7 8" id="KW-0472">Membrane</keyword>
<accession>A0A831X1P1</accession>
<keyword evidence="6 8" id="KW-1133">Transmembrane helix</keyword>
<dbReference type="PANTHER" id="PTHR34979:SF1">
    <property type="entry name" value="INNER MEMBRANE PROTEIN YGAZ"/>
    <property type="match status" value="1"/>
</dbReference>
<reference evidence="9" key="1">
    <citation type="journal article" date="2020" name="mSystems">
        <title>Genome- and Community-Level Interaction Insights into Carbon Utilization and Element Cycling Functions of Hydrothermarchaeota in Hydrothermal Sediment.</title>
        <authorList>
            <person name="Zhou Z."/>
            <person name="Liu Y."/>
            <person name="Xu W."/>
            <person name="Pan J."/>
            <person name="Luo Z.H."/>
            <person name="Li M."/>
        </authorList>
    </citation>
    <scope>NUCLEOTIDE SEQUENCE [LARGE SCALE GENOMIC DNA]</scope>
    <source>
        <strain evidence="9">SpSt-210</strain>
    </source>
</reference>
<dbReference type="PANTHER" id="PTHR34979">
    <property type="entry name" value="INNER MEMBRANE PROTEIN YGAZ"/>
    <property type="match status" value="1"/>
</dbReference>
<feature type="transmembrane region" description="Helical" evidence="8">
    <location>
        <begin position="12"/>
        <end position="31"/>
    </location>
</feature>
<feature type="transmembrane region" description="Helical" evidence="8">
    <location>
        <begin position="186"/>
        <end position="214"/>
    </location>
</feature>
<dbReference type="InterPro" id="IPR011606">
    <property type="entry name" value="Brnchd-chn_aa_trnsp_permease"/>
</dbReference>
<feature type="transmembrane region" description="Helical" evidence="8">
    <location>
        <begin position="156"/>
        <end position="174"/>
    </location>
</feature>